<dbReference type="PANTHER" id="PTHR43800:SF1">
    <property type="entry name" value="PEPTIDYL-LYSINE N-ACETYLTRANSFERASE YJAB"/>
    <property type="match status" value="1"/>
</dbReference>
<evidence type="ECO:0000256" key="2">
    <source>
        <dbReference type="ARBA" id="ARBA00023315"/>
    </source>
</evidence>
<dbReference type="Pfam" id="PF13508">
    <property type="entry name" value="Acetyltransf_7"/>
    <property type="match status" value="1"/>
</dbReference>
<organism evidence="4 5">
    <name type="scientific">Martelella endophytica</name>
    <dbReference type="NCBI Taxonomy" id="1486262"/>
    <lineage>
        <taxon>Bacteria</taxon>
        <taxon>Pseudomonadati</taxon>
        <taxon>Pseudomonadota</taxon>
        <taxon>Alphaproteobacteria</taxon>
        <taxon>Hyphomicrobiales</taxon>
        <taxon>Aurantimonadaceae</taxon>
        <taxon>Martelella</taxon>
    </lineage>
</organism>
<dbReference type="PROSITE" id="PS51186">
    <property type="entry name" value="GNAT"/>
    <property type="match status" value="1"/>
</dbReference>
<gene>
    <name evidence="4" type="ORF">TM49_10855</name>
</gene>
<dbReference type="HOGENOM" id="CLU_013985_21_2_5"/>
<protein>
    <submittedName>
        <fullName evidence="4">Acetyltransferase</fullName>
    </submittedName>
</protein>
<dbReference type="PATRIC" id="fig|1486262.3.peg.2251"/>
<dbReference type="InterPro" id="IPR016181">
    <property type="entry name" value="Acyl_CoA_acyltransferase"/>
</dbReference>
<feature type="domain" description="N-acetyltransferase" evidence="3">
    <location>
        <begin position="9"/>
        <end position="153"/>
    </location>
</feature>
<evidence type="ECO:0000256" key="1">
    <source>
        <dbReference type="ARBA" id="ARBA00022679"/>
    </source>
</evidence>
<name>A0A0D5LXF1_MAREN</name>
<accession>A0A0D5LXF1</accession>
<dbReference type="KEGG" id="mey:TM49_10855"/>
<sequence>MPAQQTSTVAIRPYESRDNQRLSALWLEASLISHTFLPESLLLTQQKLVAEKYLAETETWVAIADDLPVGFIGLMDQFIGGLFVAPEAQGMGIGGELLRHAFELKGHLALEVYAANHRAVAFYRRHGFCGVRRRETDDNGLPHPLILMQKPCPSGRKTTPAPSA</sequence>
<dbReference type="InterPro" id="IPR000182">
    <property type="entry name" value="GNAT_dom"/>
</dbReference>
<evidence type="ECO:0000313" key="4">
    <source>
        <dbReference type="EMBL" id="AJY48123.1"/>
    </source>
</evidence>
<keyword evidence="5" id="KW-1185">Reference proteome</keyword>
<dbReference type="CDD" id="cd04301">
    <property type="entry name" value="NAT_SF"/>
    <property type="match status" value="1"/>
</dbReference>
<dbReference type="AlphaFoldDB" id="A0A0D5LXF1"/>
<dbReference type="Gene3D" id="3.40.630.30">
    <property type="match status" value="1"/>
</dbReference>
<dbReference type="GO" id="GO:0016747">
    <property type="term" value="F:acyltransferase activity, transferring groups other than amino-acyl groups"/>
    <property type="evidence" value="ECO:0007669"/>
    <property type="project" value="InterPro"/>
</dbReference>
<keyword evidence="1 4" id="KW-0808">Transferase</keyword>
<reference evidence="4 5" key="1">
    <citation type="journal article" date="2015" name="Genome Announc.">
        <title>Complete genome sequence of Martelella endophytica YC6887, which has antifungal activity associated with a halophyte.</title>
        <authorList>
            <person name="Khan A."/>
            <person name="Khan H."/>
            <person name="Chung E.J."/>
            <person name="Hossain M.T."/>
            <person name="Chung Y.R."/>
        </authorList>
    </citation>
    <scope>NUCLEOTIDE SEQUENCE [LARGE SCALE GENOMIC DNA]</scope>
    <source>
        <strain evidence="4">YC6887</strain>
    </source>
</reference>
<dbReference type="EMBL" id="CP010803">
    <property type="protein sequence ID" value="AJY48123.1"/>
    <property type="molecule type" value="Genomic_DNA"/>
</dbReference>
<dbReference type="SUPFAM" id="SSF55729">
    <property type="entry name" value="Acyl-CoA N-acyltransferases (Nat)"/>
    <property type="match status" value="1"/>
</dbReference>
<dbReference type="Proteomes" id="UP000032611">
    <property type="component" value="Chromosome"/>
</dbReference>
<proteinExistence type="predicted"/>
<dbReference type="STRING" id="1486262.TM49_10855"/>
<evidence type="ECO:0000313" key="5">
    <source>
        <dbReference type="Proteomes" id="UP000032611"/>
    </source>
</evidence>
<evidence type="ECO:0000259" key="3">
    <source>
        <dbReference type="PROSITE" id="PS51186"/>
    </source>
</evidence>
<keyword evidence="2" id="KW-0012">Acyltransferase</keyword>
<dbReference type="PANTHER" id="PTHR43800">
    <property type="entry name" value="PEPTIDYL-LYSINE N-ACETYLTRANSFERASE YJAB"/>
    <property type="match status" value="1"/>
</dbReference>